<feature type="domain" description="Fido" evidence="3">
    <location>
        <begin position="631"/>
        <end position="776"/>
    </location>
</feature>
<feature type="compositionally biased region" description="Low complexity" evidence="2">
    <location>
        <begin position="2685"/>
        <end position="2694"/>
    </location>
</feature>
<organism evidence="4 5">
    <name type="scientific">Streptomyces chengmaiensis</name>
    <dbReference type="NCBI Taxonomy" id="3040919"/>
    <lineage>
        <taxon>Bacteria</taxon>
        <taxon>Bacillati</taxon>
        <taxon>Actinomycetota</taxon>
        <taxon>Actinomycetes</taxon>
        <taxon>Kitasatosporales</taxon>
        <taxon>Streptomycetaceae</taxon>
        <taxon>Streptomyces</taxon>
    </lineage>
</organism>
<dbReference type="RefSeq" id="WP_279932836.1">
    <property type="nucleotide sequence ID" value="NZ_JARWBG010000072.1"/>
</dbReference>
<dbReference type="EMBL" id="JARWBG010000072">
    <property type="protein sequence ID" value="MDH2393553.1"/>
    <property type="molecule type" value="Genomic_DNA"/>
</dbReference>
<feature type="region of interest" description="Disordered" evidence="2">
    <location>
        <begin position="340"/>
        <end position="381"/>
    </location>
</feature>
<feature type="region of interest" description="Disordered" evidence="2">
    <location>
        <begin position="2349"/>
        <end position="2378"/>
    </location>
</feature>
<keyword evidence="5" id="KW-1185">Reference proteome</keyword>
<feature type="compositionally biased region" description="Basic and acidic residues" evidence="2">
    <location>
        <begin position="2552"/>
        <end position="2569"/>
    </location>
</feature>
<protein>
    <recommendedName>
        <fullName evidence="3">Fido domain-containing protein</fullName>
    </recommendedName>
</protein>
<feature type="region of interest" description="Disordered" evidence="2">
    <location>
        <begin position="846"/>
        <end position="866"/>
    </location>
</feature>
<sequence length="3197" mass="344223">MRMFKVARWVGATEFELGAVAWGIFSFWRLHFDHTTQFAYHTLHETLDIAQNFGVPYSMRNQAAGLSRVRLDVLLTEARSLVEQLKKVPRSVAPVRFRDHDAMDVDGPDPLVIDYKRREIRQLARDLKEEIRKAEQLVGRGHLPLADIVGITELAKKGALLQQELHALERYRGPGGPVALPWVPQPGGSRDAWVDPREEGWALGHDITVMQERFGLAEPETPIANRKGKQAAETFQEFSRAYLYSSGFYAYQVGSAGTVILPDGVTLHGTWARFGDDFLHEDGYILRGDNGWIGRIANREELRAIPRTVETDYHLSTDTTHMLFVPANGGNTVRLALNETTITPTTAGPSRDSQDKGKGKATDPEAGTEPQPGPPPVGEWRDGAEARAAVLAAQEALAAAQAAHAAGVESSAHADGSAIAAASARLADALARVREVERQWYAARATSTDTGLRVADLHTPVASDVDEVSRADSDDTQEQQSAQAELAPTGPGAPEVLAPEGERADIETYGATPLSAFLPEDRWWMLYIDPRHHEEAAAAFQANPERYRDIGRYYDEDQSPGFQQSMVDAYRTALDDESALTQRMNSSEYKRLHELVTRHVQGKFKWSGQGWTGFPLRAGDLSADLLEEKLNGRILIARVTDSLLDGTTEPPITFLNTFQYRNPVIQTTYGSEEVPGLVDAIFNRHYEEIQAAASNDHLVLAAIARTVRALQVVHPFTDGNRRLNVQLLLFRLLLEQGLPPVVSTDLHRLFQGGYSVKEMASSLEDSLTTLWGAILSGPDTDASDAQDGPEDGYSAVALAAASDGSTSLAQPAPPVNDGSSGTEPGRATASDTSMTRIEAQLDTHRPPRLDRSLVPPSRTGGPVVFSDGSRLPAYLTGDGTDETRGVSYGHSQVTLRGIEQVVREIGDRMGFAGSPNPGPDNPLAHLERALRTTPRVFHGEGYESPPFRDAWGRVRVLRVTTRPHGNWERFTDAHDTKVDEAQRSQVTTGADKSVSTTFQVAPSLSVGPASGVVAYGRVGGALALNRGYAYGMQVQTLSQVETRMADGSHLHLDDVQYEVFLGGAPSGLAPSGLPRTFSPGETHLTFAVRNGLTVRLSDSETRPAEPGPAPRTMTLGPHSDYRLVHTEGYGPVRKIREWAVSQVGAEPGSAAYDEIAGFFSSENFHRMADRLAHGRVTGRQLFGEDGSRSPLGAFVVDRVVPGEATLLTETAAAEMRSTVQQTVKNERTLSKTYSQEVNAALGPSFDLLGFFGSAANLRAMLGAVGRYGRSTTHSSVFGGSGGRKIVGRAKKVPTDLYLVRKTVYVRRTGDKGATPFTTWSLDRMTRTEARRLAGWDDGTTLRRRNRNEPFAPVYLTVDNPAVLGMSRPEAFTYGNGDPVRPVGDDPALPLTLLDSFTDQVIRAAARAHPGSIAPLDEFGSPSDKRWRDAEHYRMALQNTLTVINTLSEHSVAGNLEALTTTGIGIGLVEPGRLTRAHRWIWIDGKLSDRRYQGTQNDLILRGSAPGTDRLDGQRSVVRTVEVGFDASLSVRDAATDGIGAPSNIGTVQAGPRWGRQKGHKTGYGATVSYEPLAASAGPSHLHSYRLELTARSGGYRRPRSMWRGMGSLGLLGTRFLVWRESEADLLAEPVVGRVLLSVPDEHTPDTDPHGASAATAPPRDEALDPAQTKALATGDTREVSASHATDPFGDQPYQTVSVGAHRELVSAVEAVMGDASGGSWHFAQIGAAPHDAAVRPFQPQYLTGGFDQASGPAGSRITGLFGKGPYLNRLGILVHRMRVVDPVVVSKPVKIETEQTVGSDRQASGAVTTAQTFTVAGVGALAHTHPVGPSLGGSYGLLGRLGRSRTASRTVTRTVTSEIDRDAEGHKVLVAGDTQHDIVGSVRTDGVLAPLHSIVTWHRTIWAGRRLTFASDWLGHLPEKAAHRLGLIRDRLGEVPRYTDRVWSQPKWLRDNPFGSYPVNSLDTTKVLADFDRQLIALGIDDASRDRVHSLVTPRTVRALRDQMSYGGTATRARVGGWGRNNVRVGGRTGSLRVELIADEPQFDGLDHSATLQDNRAATETVEEGEVTTRTGTTGVSVGEGVRTGDSTAKAAGPTYSELGTTSQPTSTSRSTARLKTHVFYANEPYAEFLTGYRLRLTLNVDGRTVARQEGDVGRLREQLPLSLTVPRTGSDPGDPLGTPVLDAPAPVVTVWQQGSVTPQSIDAWRSVPHPDGSHRPFPLPANGFHVRRVVGLDTLRAAGDLAVAKAYGTTVGPATGGQHNLAGKQLDAAVAKARRTGLTLPGTASALALHDGTESATLAAFFGDSTTTHGYAVAGLAEDTFAGGAQGDYRLYSKPDFSGARLLAVAPDTTMESAERHTDSRDASVSRTGVQDSSLGGQPLLITNTAGAAIPQASNTGVNTAETDGGRLASAEGAQVNVKPRTGRSFLFAIPTSWLGVADVDRHFKDSTVGSWLGRRLGPFGYVKPGPQAVEARTQVIAWVREDVARELGLVGDDTFPPRVADAWAKVTRASDAWVAADKKYWDHRRAVPELRDHRNARRRDLTAAKHRLTQAREADRTPQPDPGHRAAPDAAPPESAETALARQAVRDAAAALKAARRALHLEVGAMKAELRGAEGAAADFHRVRAETDRLTRWHRLSAEPQGPDEPEVRAGLLEPPPVVFNTPPANRAPERARYTEAPGESGGPTTLTSPTGDVYALRDVTADGDAFHHALVEGLHHAEPALLGDLGTLPDRGTIVSALRERLADRLRHPDNADLLGFASPDTMDAFSAAELAAAGIVLDRNTPEGREFDDSGRIPMHAGLSDAQRGALAAAQVLRPGDAADDAGWDHGAADLLPALAARTFGARITVVRGDDGHFQDFTPLGAAEDEELPHVVLHLKDRHYQLAVRDGDLVRQPALPGPRSRDGRAPEAGAGPRLPAHDTAPWNTAGANAWRHGTEAGKPTLTSPDGTVYDLVEPSGDGNGFWPALAAALPPGRDRDPVALVSSRPLPPSAVLDRTAPFTHDELVRAGVTPDAARAERSRRGGGTLPDDLALTQRQTRELIRTQLHTARRWDDATARTAAELAAAAHRIRITVVSEDGSAETHAPHDAEDGRTVTLYRRGAEYLLARPRTPQPTVTVPSNTFGHQAGDWTGLWSPARPIPEEDLANLRVPDRARDDIAEELSLSEESGPASPARRPAPAVPEAFLDAPRPREPE</sequence>
<dbReference type="PROSITE" id="PS51459">
    <property type="entry name" value="FIDO"/>
    <property type="match status" value="1"/>
</dbReference>
<dbReference type="Gene3D" id="1.10.3290.10">
    <property type="entry name" value="Fido-like domain"/>
    <property type="match status" value="1"/>
</dbReference>
<feature type="region of interest" description="Disordered" evidence="2">
    <location>
        <begin position="2549"/>
        <end position="2580"/>
    </location>
</feature>
<feature type="compositionally biased region" description="Basic and acidic residues" evidence="2">
    <location>
        <begin position="352"/>
        <end position="363"/>
    </location>
</feature>
<feature type="region of interest" description="Disordered" evidence="2">
    <location>
        <begin position="804"/>
        <end position="833"/>
    </location>
</feature>
<feature type="region of interest" description="Disordered" evidence="2">
    <location>
        <begin position="2656"/>
        <end position="2694"/>
    </location>
</feature>
<keyword evidence="1" id="KW-0175">Coiled coil</keyword>
<reference evidence="4 5" key="1">
    <citation type="submission" date="2023-04" db="EMBL/GenBank/DDBJ databases">
        <title>Streptomyces chengmaiensis sp. nov. isolated from the stem of mangrove plant in Hainan.</title>
        <authorList>
            <person name="Huang X."/>
            <person name="Zhou S."/>
            <person name="Chu X."/>
            <person name="Xie Y."/>
            <person name="Lin Y."/>
        </authorList>
    </citation>
    <scope>NUCLEOTIDE SEQUENCE [LARGE SCALE GENOMIC DNA]</scope>
    <source>
        <strain evidence="4 5">HNM0663</strain>
    </source>
</reference>
<feature type="compositionally biased region" description="Basic and acidic residues" evidence="2">
    <location>
        <begin position="1639"/>
        <end position="1648"/>
    </location>
</feature>
<feature type="region of interest" description="Disordered" evidence="2">
    <location>
        <begin position="3113"/>
        <end position="3197"/>
    </location>
</feature>
<evidence type="ECO:0000313" key="5">
    <source>
        <dbReference type="Proteomes" id="UP001223144"/>
    </source>
</evidence>
<feature type="region of interest" description="Disordered" evidence="2">
    <location>
        <begin position="463"/>
        <end position="497"/>
    </location>
</feature>
<feature type="region of interest" description="Disordered" evidence="2">
    <location>
        <begin position="1542"/>
        <end position="1561"/>
    </location>
</feature>
<feature type="region of interest" description="Disordered" evidence="2">
    <location>
        <begin position="2057"/>
        <end position="2110"/>
    </location>
</feature>
<gene>
    <name evidence="4" type="ORF">QCN29_33270</name>
</gene>
<evidence type="ECO:0000256" key="2">
    <source>
        <dbReference type="SAM" id="MobiDB-lite"/>
    </source>
</evidence>
<evidence type="ECO:0000259" key="3">
    <source>
        <dbReference type="PROSITE" id="PS51459"/>
    </source>
</evidence>
<proteinExistence type="predicted"/>
<dbReference type="InterPro" id="IPR003812">
    <property type="entry name" value="Fido"/>
</dbReference>
<comment type="caution">
    <text evidence="4">The sequence shown here is derived from an EMBL/GenBank/DDBJ whole genome shotgun (WGS) entry which is preliminary data.</text>
</comment>
<feature type="compositionally biased region" description="Low complexity" evidence="2">
    <location>
        <begin position="2570"/>
        <end position="2580"/>
    </location>
</feature>
<name>A0ABT6HXW3_9ACTN</name>
<feature type="compositionally biased region" description="Low complexity" evidence="2">
    <location>
        <begin position="2101"/>
        <end position="2110"/>
    </location>
</feature>
<feature type="compositionally biased region" description="Polar residues" evidence="2">
    <location>
        <begin position="2366"/>
        <end position="2378"/>
    </location>
</feature>
<feature type="coiled-coil region" evidence="1">
    <location>
        <begin position="113"/>
        <end position="140"/>
    </location>
</feature>
<feature type="compositionally biased region" description="Low complexity" evidence="2">
    <location>
        <begin position="2068"/>
        <end position="2085"/>
    </location>
</feature>
<dbReference type="InterPro" id="IPR036597">
    <property type="entry name" value="Fido-like_dom_sf"/>
</dbReference>
<accession>A0ABT6HXW3</accession>
<feature type="compositionally biased region" description="Basic and acidic residues" evidence="2">
    <location>
        <begin position="2354"/>
        <end position="2365"/>
    </location>
</feature>
<feature type="region of interest" description="Disordered" evidence="2">
    <location>
        <begin position="2893"/>
        <end position="2925"/>
    </location>
</feature>
<evidence type="ECO:0000256" key="1">
    <source>
        <dbReference type="SAM" id="Coils"/>
    </source>
</evidence>
<dbReference type="Proteomes" id="UP001223144">
    <property type="component" value="Unassembled WGS sequence"/>
</dbReference>
<feature type="region of interest" description="Disordered" evidence="2">
    <location>
        <begin position="1638"/>
        <end position="1693"/>
    </location>
</feature>
<evidence type="ECO:0000313" key="4">
    <source>
        <dbReference type="EMBL" id="MDH2393553.1"/>
    </source>
</evidence>
<feature type="compositionally biased region" description="Low complexity" evidence="2">
    <location>
        <begin position="3172"/>
        <end position="3186"/>
    </location>
</feature>
<feature type="region of interest" description="Disordered" evidence="2">
    <location>
        <begin position="1098"/>
        <end position="1118"/>
    </location>
</feature>